<dbReference type="STRING" id="1841481.ENSSLDP00000009973"/>
<evidence type="ECO:0000313" key="4">
    <source>
        <dbReference type="Ensembl" id="ENSSLDP00000009973.1"/>
    </source>
</evidence>
<accession>A0A3B4XC48</accession>
<dbReference type="FunFam" id="2.40.70.10:FF:000008">
    <property type="entry name" value="Cathepsin D"/>
    <property type="match status" value="1"/>
</dbReference>
<organism evidence="4 5">
    <name type="scientific">Seriola lalandi dorsalis</name>
    <dbReference type="NCBI Taxonomy" id="1841481"/>
    <lineage>
        <taxon>Eukaryota</taxon>
        <taxon>Metazoa</taxon>
        <taxon>Chordata</taxon>
        <taxon>Craniata</taxon>
        <taxon>Vertebrata</taxon>
        <taxon>Euteleostomi</taxon>
        <taxon>Actinopterygii</taxon>
        <taxon>Neopterygii</taxon>
        <taxon>Teleostei</taxon>
        <taxon>Neoteleostei</taxon>
        <taxon>Acanthomorphata</taxon>
        <taxon>Carangaria</taxon>
        <taxon>Carangiformes</taxon>
        <taxon>Carangidae</taxon>
        <taxon>Seriola</taxon>
    </lineage>
</organism>
<dbReference type="PANTHER" id="PTHR47966:SF51">
    <property type="entry name" value="BETA-SITE APP-CLEAVING ENZYME, ISOFORM A-RELATED"/>
    <property type="match status" value="1"/>
</dbReference>
<dbReference type="GeneTree" id="ENSGT00940000160179"/>
<reference evidence="4" key="2">
    <citation type="submission" date="2025-09" db="UniProtKB">
        <authorList>
            <consortium name="Ensembl"/>
        </authorList>
    </citation>
    <scope>IDENTIFICATION</scope>
</reference>
<keyword evidence="2" id="KW-1015">Disulfide bond</keyword>
<feature type="disulfide bond" evidence="2">
    <location>
        <begin position="98"/>
        <end position="105"/>
    </location>
</feature>
<dbReference type="AlphaFoldDB" id="A0A3B4XC48"/>
<protein>
    <submittedName>
        <fullName evidence="4">Cathepsin D-like</fullName>
    </submittedName>
</protein>
<sequence length="155" mass="17334">MALQIALGSLSYSASADPDGGIARIPLRVNQTARRLARSNGLATAHLGLSGANGDEVPINDFQDAQYYGPISIGTPPQQFEVVFDTGSSNLWVPSKSCSWSNIACKLHHKYDSKSSSTFAKNGTEFAIQYARRRLRRRALRRHPWLWLPQHRRQR</sequence>
<evidence type="ECO:0000256" key="1">
    <source>
        <dbReference type="ARBA" id="ARBA00007447"/>
    </source>
</evidence>
<proteinExistence type="inferred from homology"/>
<dbReference type="InterPro" id="IPR021109">
    <property type="entry name" value="Peptidase_aspartic_dom_sf"/>
</dbReference>
<dbReference type="Proteomes" id="UP000261360">
    <property type="component" value="Unplaced"/>
</dbReference>
<dbReference type="Ensembl" id="ENSSLDT00000010335.1">
    <property type="protein sequence ID" value="ENSSLDP00000009973.1"/>
    <property type="gene ID" value="ENSSLDG00000007954.1"/>
</dbReference>
<evidence type="ECO:0000256" key="2">
    <source>
        <dbReference type="PIRSR" id="PIRSR601461-2"/>
    </source>
</evidence>
<dbReference type="SUPFAM" id="SSF50630">
    <property type="entry name" value="Acid proteases"/>
    <property type="match status" value="1"/>
</dbReference>
<dbReference type="Gene3D" id="2.40.70.10">
    <property type="entry name" value="Acid Proteases"/>
    <property type="match status" value="1"/>
</dbReference>
<dbReference type="InterPro" id="IPR001461">
    <property type="entry name" value="Aspartic_peptidase_A1"/>
</dbReference>
<name>A0A3B4XC48_SERLL</name>
<keyword evidence="5" id="KW-1185">Reference proteome</keyword>
<feature type="domain" description="Peptidase A1" evidence="3">
    <location>
        <begin position="67"/>
        <end position="155"/>
    </location>
</feature>
<reference evidence="4" key="1">
    <citation type="submission" date="2025-08" db="UniProtKB">
        <authorList>
            <consortium name="Ensembl"/>
        </authorList>
    </citation>
    <scope>IDENTIFICATION</scope>
</reference>
<dbReference type="GO" id="GO:0004190">
    <property type="term" value="F:aspartic-type endopeptidase activity"/>
    <property type="evidence" value="ECO:0007669"/>
    <property type="project" value="InterPro"/>
</dbReference>
<dbReference type="PROSITE" id="PS00141">
    <property type="entry name" value="ASP_PROTEASE"/>
    <property type="match status" value="1"/>
</dbReference>
<evidence type="ECO:0000313" key="5">
    <source>
        <dbReference type="Proteomes" id="UP000261360"/>
    </source>
</evidence>
<evidence type="ECO:0000259" key="3">
    <source>
        <dbReference type="PROSITE" id="PS51767"/>
    </source>
</evidence>
<dbReference type="PROSITE" id="PS51767">
    <property type="entry name" value="PEPTIDASE_A1"/>
    <property type="match status" value="1"/>
</dbReference>
<dbReference type="Pfam" id="PF00026">
    <property type="entry name" value="Asp"/>
    <property type="match status" value="1"/>
</dbReference>
<dbReference type="InterPro" id="IPR001969">
    <property type="entry name" value="Aspartic_peptidase_AS"/>
</dbReference>
<dbReference type="GO" id="GO:0006508">
    <property type="term" value="P:proteolysis"/>
    <property type="evidence" value="ECO:0007669"/>
    <property type="project" value="InterPro"/>
</dbReference>
<dbReference type="InterPro" id="IPR033121">
    <property type="entry name" value="PEPTIDASE_A1"/>
</dbReference>
<comment type="similarity">
    <text evidence="1">Belongs to the peptidase A1 family.</text>
</comment>
<dbReference type="PANTHER" id="PTHR47966">
    <property type="entry name" value="BETA-SITE APP-CLEAVING ENZYME, ISOFORM A-RELATED"/>
    <property type="match status" value="1"/>
</dbReference>